<dbReference type="Gene3D" id="3.30.710.10">
    <property type="entry name" value="Potassium Channel Kv1.1, Chain A"/>
    <property type="match status" value="1"/>
</dbReference>
<feature type="region of interest" description="Disordered" evidence="2">
    <location>
        <begin position="414"/>
        <end position="446"/>
    </location>
</feature>
<evidence type="ECO:0000313" key="4">
    <source>
        <dbReference type="EMBL" id="GMS78579.1"/>
    </source>
</evidence>
<dbReference type="PANTHER" id="PTHR22744:SF17">
    <property type="entry name" value="BTB DOMAIN-CONTAINING PROTEIN"/>
    <property type="match status" value="1"/>
</dbReference>
<dbReference type="InterPro" id="IPR000210">
    <property type="entry name" value="BTB/POZ_dom"/>
</dbReference>
<feature type="compositionally biased region" description="Acidic residues" evidence="2">
    <location>
        <begin position="420"/>
        <end position="446"/>
    </location>
</feature>
<keyword evidence="1" id="KW-0175">Coiled coil</keyword>
<dbReference type="SUPFAM" id="SSF54695">
    <property type="entry name" value="POZ domain"/>
    <property type="match status" value="1"/>
</dbReference>
<reference evidence="4" key="1">
    <citation type="submission" date="2023-10" db="EMBL/GenBank/DDBJ databases">
        <title>Genome assembly of Pristionchus species.</title>
        <authorList>
            <person name="Yoshida K."/>
            <person name="Sommer R.J."/>
        </authorList>
    </citation>
    <scope>NUCLEOTIDE SEQUENCE</scope>
    <source>
        <strain evidence="4">RS0144</strain>
    </source>
</reference>
<accession>A0AAV5SEW6</accession>
<evidence type="ECO:0000256" key="2">
    <source>
        <dbReference type="SAM" id="MobiDB-lite"/>
    </source>
</evidence>
<organism evidence="4 5">
    <name type="scientific">Pristionchus entomophagus</name>
    <dbReference type="NCBI Taxonomy" id="358040"/>
    <lineage>
        <taxon>Eukaryota</taxon>
        <taxon>Metazoa</taxon>
        <taxon>Ecdysozoa</taxon>
        <taxon>Nematoda</taxon>
        <taxon>Chromadorea</taxon>
        <taxon>Rhabditida</taxon>
        <taxon>Rhabditina</taxon>
        <taxon>Diplogasteromorpha</taxon>
        <taxon>Diplogasteroidea</taxon>
        <taxon>Neodiplogasteridae</taxon>
        <taxon>Pristionchus</taxon>
    </lineage>
</organism>
<keyword evidence="5" id="KW-1185">Reference proteome</keyword>
<sequence>LAEMEVRVQNEVVFDNEDEDDDCLVIVDESGSSRVSRKRRRLEEDSLATLRDKVLLLERENKRVKMERDNLLQSSAFPSTKSSRVYTHDIEIDGRIQDFSNYQSTPFRVSGVEFSVGIKQRSSFLSYYAAPSSPGKVTVTPIVSLTTEFEDGPRYVLAMITVTQHSRMQETRPVSCDSTVQMLLDSPMDVAGNKKEFQPTDELNNSRLTIHIRAVVQKLEMPGKGGIGESTVVVVRNKEFRVNAAYLSQWSHYFRAYFEIDMKEKKNGVYPIKDRDISVEDFEELLLVIYPTQKSITVDNYKMLLRLANRFEMPDLIRRIETFLIDFPQHRILKAQLFQLATDTFELPVVQATLLHRWRDAELLKSELLSTFVYKKLQPATKNMINQHFAESSLLFTTSKRADCTGAYPLGYRRCHPESSEDDSDAPDYDDHDDDGGDDDGATFSD</sequence>
<dbReference type="Pfam" id="PF00651">
    <property type="entry name" value="BTB"/>
    <property type="match status" value="1"/>
</dbReference>
<dbReference type="PANTHER" id="PTHR22744">
    <property type="entry name" value="HELIX LOOP HELIX PROTEIN 21-RELATED"/>
    <property type="match status" value="1"/>
</dbReference>
<dbReference type="InterPro" id="IPR011333">
    <property type="entry name" value="SKP1/BTB/POZ_sf"/>
</dbReference>
<evidence type="ECO:0000256" key="1">
    <source>
        <dbReference type="SAM" id="Coils"/>
    </source>
</evidence>
<comment type="caution">
    <text evidence="4">The sequence shown here is derived from an EMBL/GenBank/DDBJ whole genome shotgun (WGS) entry which is preliminary data.</text>
</comment>
<feature type="domain" description="BTB" evidence="3">
    <location>
        <begin position="229"/>
        <end position="298"/>
    </location>
</feature>
<dbReference type="CDD" id="cd18186">
    <property type="entry name" value="BTB_POZ_ZBTB_KLHL-like"/>
    <property type="match status" value="1"/>
</dbReference>
<dbReference type="AlphaFoldDB" id="A0AAV5SEW6"/>
<evidence type="ECO:0000313" key="5">
    <source>
        <dbReference type="Proteomes" id="UP001432027"/>
    </source>
</evidence>
<dbReference type="Proteomes" id="UP001432027">
    <property type="component" value="Unassembled WGS sequence"/>
</dbReference>
<dbReference type="PROSITE" id="PS50097">
    <property type="entry name" value="BTB"/>
    <property type="match status" value="1"/>
</dbReference>
<dbReference type="EMBL" id="BTSX01000001">
    <property type="protein sequence ID" value="GMS78579.1"/>
    <property type="molecule type" value="Genomic_DNA"/>
</dbReference>
<gene>
    <name evidence="4" type="ORF">PENTCL1PPCAC_754</name>
</gene>
<feature type="coiled-coil region" evidence="1">
    <location>
        <begin position="47"/>
        <end position="74"/>
    </location>
</feature>
<evidence type="ECO:0000259" key="3">
    <source>
        <dbReference type="PROSITE" id="PS50097"/>
    </source>
</evidence>
<proteinExistence type="predicted"/>
<name>A0AAV5SEW6_9BILA</name>
<protein>
    <recommendedName>
        <fullName evidence="3">BTB domain-containing protein</fullName>
    </recommendedName>
</protein>
<feature type="non-terminal residue" evidence="4">
    <location>
        <position position="1"/>
    </location>
</feature>
<dbReference type="SMART" id="SM00225">
    <property type="entry name" value="BTB"/>
    <property type="match status" value="1"/>
</dbReference>